<keyword evidence="3" id="KW-1185">Reference proteome</keyword>
<reference evidence="2 3" key="1">
    <citation type="submission" date="2016-10" db="EMBL/GenBank/DDBJ databases">
        <authorList>
            <person name="de Groot N.N."/>
        </authorList>
    </citation>
    <scope>NUCLEOTIDE SEQUENCE [LARGE SCALE GENOMIC DNA]</scope>
    <source>
        <strain evidence="2 3">DSM 18180</strain>
    </source>
</reference>
<feature type="domain" description="DUF7793" evidence="1">
    <location>
        <begin position="13"/>
        <end position="123"/>
    </location>
</feature>
<dbReference type="Gene3D" id="3.40.1680.10">
    <property type="entry name" value="yp_829618.1 domain like"/>
    <property type="match status" value="1"/>
</dbReference>
<dbReference type="InterPro" id="IPR056695">
    <property type="entry name" value="DUF7793"/>
</dbReference>
<evidence type="ECO:0000313" key="2">
    <source>
        <dbReference type="EMBL" id="SFZ89522.1"/>
    </source>
</evidence>
<dbReference type="RefSeq" id="WP_072400016.1">
    <property type="nucleotide sequence ID" value="NZ_FPKV01000001.1"/>
</dbReference>
<dbReference type="EMBL" id="FPKV01000001">
    <property type="protein sequence ID" value="SFZ89522.1"/>
    <property type="molecule type" value="Genomic_DNA"/>
</dbReference>
<proteinExistence type="predicted"/>
<dbReference type="Gene3D" id="3.40.970.30">
    <property type="entry name" value="yp_829618.1 like domains"/>
    <property type="match status" value="1"/>
</dbReference>
<organism evidence="2 3">
    <name type="scientific">Flaviramulus basaltis</name>
    <dbReference type="NCBI Taxonomy" id="369401"/>
    <lineage>
        <taxon>Bacteria</taxon>
        <taxon>Pseudomonadati</taxon>
        <taxon>Bacteroidota</taxon>
        <taxon>Flavobacteriia</taxon>
        <taxon>Flavobacteriales</taxon>
        <taxon>Flavobacteriaceae</taxon>
        <taxon>Flaviramulus</taxon>
    </lineage>
</organism>
<dbReference type="AlphaFoldDB" id="A0A1K2IB71"/>
<evidence type="ECO:0000259" key="1">
    <source>
        <dbReference type="Pfam" id="PF25056"/>
    </source>
</evidence>
<accession>A0A1K2IB71</accession>
<name>A0A1K2IB71_9FLAO</name>
<dbReference type="Pfam" id="PF25056">
    <property type="entry name" value="DUF7793"/>
    <property type="match status" value="1"/>
</dbReference>
<evidence type="ECO:0000313" key="3">
    <source>
        <dbReference type="Proteomes" id="UP000182544"/>
    </source>
</evidence>
<dbReference type="STRING" id="369401.SAMN05428642_101359"/>
<dbReference type="Proteomes" id="UP000182544">
    <property type="component" value="Unassembled WGS sequence"/>
</dbReference>
<protein>
    <recommendedName>
        <fullName evidence="1">DUF7793 domain-containing protein</fullName>
    </recommendedName>
</protein>
<dbReference type="OrthoDB" id="957652at2"/>
<gene>
    <name evidence="2" type="ORF">SAMN05428642_101359</name>
</gene>
<sequence>MRNYFENDYTSYKYQEGILYVTYHEGVSIDLKAAVKIVEDRLFIHEGLHLPVLVDIRGIKEIDKPARAYLAIEGSTLIKAVAVIVRPPVSKMLSEFYIRTSNPIVPTQSFDKIEEAIIFLKTHIS</sequence>